<evidence type="ECO:0000256" key="4">
    <source>
        <dbReference type="ARBA" id="ARBA00023136"/>
    </source>
</evidence>
<feature type="region of interest" description="Disordered" evidence="5">
    <location>
        <begin position="554"/>
        <end position="716"/>
    </location>
</feature>
<dbReference type="AlphaFoldDB" id="A0A1S3IY62"/>
<feature type="transmembrane region" description="Helical" evidence="6">
    <location>
        <begin position="101"/>
        <end position="121"/>
    </location>
</feature>
<evidence type="ECO:0000259" key="7">
    <source>
        <dbReference type="Pfam" id="PF23727"/>
    </source>
</evidence>
<keyword evidence="2 6" id="KW-0812">Transmembrane</keyword>
<reference evidence="9" key="1">
    <citation type="submission" date="2025-08" db="UniProtKB">
        <authorList>
            <consortium name="RefSeq"/>
        </authorList>
    </citation>
    <scope>IDENTIFICATION</scope>
    <source>
        <tissue evidence="9">Gonads</tissue>
    </source>
</reference>
<dbReference type="PANTHER" id="PTHR21419">
    <property type="match status" value="1"/>
</dbReference>
<dbReference type="Gene3D" id="2.130.10.10">
    <property type="entry name" value="YVTN repeat-like/Quinoprotein amine dehydrogenase"/>
    <property type="match status" value="1"/>
</dbReference>
<dbReference type="OrthoDB" id="567787at2759"/>
<dbReference type="GO" id="GO:0016020">
    <property type="term" value="C:membrane"/>
    <property type="evidence" value="ECO:0007669"/>
    <property type="project" value="UniProtKB-SubCell"/>
</dbReference>
<dbReference type="GeneID" id="106168424"/>
<keyword evidence="4 6" id="KW-0472">Membrane</keyword>
<accession>A0A1S3IY62</accession>
<keyword evidence="8" id="KW-1185">Reference proteome</keyword>
<protein>
    <submittedName>
        <fullName evidence="9">Protein FAM234B isoform X2</fullName>
    </submittedName>
</protein>
<feature type="compositionally biased region" description="Low complexity" evidence="5">
    <location>
        <begin position="678"/>
        <end position="696"/>
    </location>
</feature>
<feature type="compositionally biased region" description="Basic residues" evidence="5">
    <location>
        <begin position="47"/>
        <end position="58"/>
    </location>
</feature>
<comment type="subcellular location">
    <subcellularLocation>
        <location evidence="1">Membrane</location>
        <topology evidence="1">Single-pass membrane protein</topology>
    </subcellularLocation>
</comment>
<evidence type="ECO:0000256" key="5">
    <source>
        <dbReference type="SAM" id="MobiDB-lite"/>
    </source>
</evidence>
<dbReference type="InterPro" id="IPR028994">
    <property type="entry name" value="Integrin_alpha_N"/>
</dbReference>
<name>A0A1S3IY62_LINAN</name>
<evidence type="ECO:0000256" key="6">
    <source>
        <dbReference type="SAM" id="Phobius"/>
    </source>
</evidence>
<feature type="compositionally biased region" description="Basic and acidic residues" evidence="5">
    <location>
        <begin position="633"/>
        <end position="643"/>
    </location>
</feature>
<feature type="domain" description="FAM234A/B beta-propeller" evidence="7">
    <location>
        <begin position="165"/>
        <end position="582"/>
    </location>
</feature>
<gene>
    <name evidence="9" type="primary">LOC106168424</name>
</gene>
<evidence type="ECO:0000313" key="8">
    <source>
        <dbReference type="Proteomes" id="UP000085678"/>
    </source>
</evidence>
<evidence type="ECO:0000256" key="2">
    <source>
        <dbReference type="ARBA" id="ARBA00022692"/>
    </source>
</evidence>
<dbReference type="PANTHER" id="PTHR21419:SF36">
    <property type="entry name" value="PROTEIN FAM234A-LIKE"/>
    <property type="match status" value="1"/>
</dbReference>
<evidence type="ECO:0000256" key="3">
    <source>
        <dbReference type="ARBA" id="ARBA00022989"/>
    </source>
</evidence>
<proteinExistence type="predicted"/>
<dbReference type="InterPro" id="IPR045232">
    <property type="entry name" value="FAM234"/>
</dbReference>
<dbReference type="Pfam" id="PF23727">
    <property type="entry name" value="Beta-prop_FAM234A_B"/>
    <property type="match status" value="1"/>
</dbReference>
<feature type="compositionally biased region" description="Basic and acidic residues" evidence="5">
    <location>
        <begin position="554"/>
        <end position="566"/>
    </location>
</feature>
<dbReference type="RefSeq" id="XP_013402926.1">
    <property type="nucleotide sequence ID" value="XM_013547472.2"/>
</dbReference>
<dbReference type="Proteomes" id="UP000085678">
    <property type="component" value="Unplaced"/>
</dbReference>
<evidence type="ECO:0000313" key="9">
    <source>
        <dbReference type="RefSeq" id="XP_013402926.1"/>
    </source>
</evidence>
<dbReference type="InterPro" id="IPR055409">
    <property type="entry name" value="Beta-prop_FAM234A_B"/>
</dbReference>
<dbReference type="SUPFAM" id="SSF69318">
    <property type="entry name" value="Integrin alpha N-terminal domain"/>
    <property type="match status" value="1"/>
</dbReference>
<evidence type="ECO:0000256" key="1">
    <source>
        <dbReference type="ARBA" id="ARBA00004167"/>
    </source>
</evidence>
<feature type="region of interest" description="Disordered" evidence="5">
    <location>
        <begin position="29"/>
        <end position="59"/>
    </location>
</feature>
<sequence>MCRETGCKQARMAGRLLKKDVSTAVQYSALPQDLSDNEEEDDDSVVRKHKPHKNGVHRGHTDAQEEVIEMENFTLPKARVSRSDPDVAVRKGRMISKVPRCCFIVAICICIGLVVTVAFLLPCSVSDLCGLLGKSESVSSGTFQGTKNWKIDMADIGSESCIRLVDVDEDGRLDILLGIGIGKDVHTLEDMEKMDKFCQSLGSPSPCAGFVIALRGYDGKELWRLNTYAEVFEINCQELDVNKDGKLDCIGSGRLSTLLAFDPRTGQALWRKNSSVFNNGWNNYNVITVPDVDGDTVPEIVVPHGGEPKFRPSEHVRFAGRLIMLSGATGHVIGQYLEMPDSKETYSSLALHSRKDGTQFILFGSGGETVPGNFLAISLADFFKHALSTEPHMSAPSLAGNNTAWPGKRKDPVTGIITIYKSDLKGVMVPPTLVDVTHDGVKDILMSGYDGTMALYNGETMETIWQKQFIGYESYSTPGVGYFDDDDILDFMSHWSHGEWPSYDHCMTVIQNGKTGDVMWALNTSKFEMSSPLVLRTTDLHRDLFIFRSQGREGKLHNDNMGETHGIHLQRPLTPRPALDRYQTTKPSRGQNRDETNDKKTQNTMEPSHPMPEETFLDSGRNNQYEPPEDSSYDNHNRNKWPEDPNYPPYYIDQDSEGRKTTNSFSDYSERNYGQKDGYGNQYGNRQGYPGYPGQGESPMQENYGSDSFAGGRQRSNKYVKHNGHSVAKRHGEEGGEGHVTCDDDLKVLTTEVFAMDRTTTHNLARLWKFPATKHYYNNSEMVELLSGSLDAPRLDSNDPKVFCSPFTSQERTTGALGDVDGDGKYDAVLIVTGAALLHDDMGSELTLKYKTFIYKVNLEEAVHQQDMVPVNSTVSSDLGSMANLTALKDVGYLPHEQQPWTAYLGSDGNCVYTEK</sequence>
<feature type="compositionally biased region" description="Basic and acidic residues" evidence="5">
    <location>
        <begin position="591"/>
        <end position="601"/>
    </location>
</feature>
<dbReference type="InterPro" id="IPR015943">
    <property type="entry name" value="WD40/YVTN_repeat-like_dom_sf"/>
</dbReference>
<organism evidence="8 9">
    <name type="scientific">Lingula anatina</name>
    <name type="common">Brachiopod</name>
    <name type="synonym">Lingula unguis</name>
    <dbReference type="NCBI Taxonomy" id="7574"/>
    <lineage>
        <taxon>Eukaryota</taxon>
        <taxon>Metazoa</taxon>
        <taxon>Spiralia</taxon>
        <taxon>Lophotrochozoa</taxon>
        <taxon>Brachiopoda</taxon>
        <taxon>Linguliformea</taxon>
        <taxon>Lingulata</taxon>
        <taxon>Lingulida</taxon>
        <taxon>Linguloidea</taxon>
        <taxon>Lingulidae</taxon>
        <taxon>Lingula</taxon>
    </lineage>
</organism>
<keyword evidence="3 6" id="KW-1133">Transmembrane helix</keyword>